<dbReference type="Gene3D" id="3.30.360.10">
    <property type="entry name" value="Dihydrodipicolinate Reductase, domain 2"/>
    <property type="match status" value="1"/>
</dbReference>
<dbReference type="Pfam" id="PF01408">
    <property type="entry name" value="GFO_IDH_MocA"/>
    <property type="match status" value="1"/>
</dbReference>
<dbReference type="InterPro" id="IPR055170">
    <property type="entry name" value="GFO_IDH_MocA-like_dom"/>
</dbReference>
<feature type="domain" description="GFO/IDH/MocA-like oxidoreductase" evidence="3">
    <location>
        <begin position="136"/>
        <end position="274"/>
    </location>
</feature>
<name>A0AAP3E7C7_9EURY</name>
<dbReference type="Gene3D" id="3.40.50.720">
    <property type="entry name" value="NAD(P)-binding Rossmann-like Domain"/>
    <property type="match status" value="1"/>
</dbReference>
<comment type="caution">
    <text evidence="4">The sequence shown here is derived from an EMBL/GenBank/DDBJ whole genome shotgun (WGS) entry which is preliminary data.</text>
</comment>
<dbReference type="PANTHER" id="PTHR43818:SF7">
    <property type="entry name" value="DEHYDROGENASE"/>
    <property type="match status" value="1"/>
</dbReference>
<evidence type="ECO:0000313" key="5">
    <source>
        <dbReference type="Proteomes" id="UP001321047"/>
    </source>
</evidence>
<evidence type="ECO:0000313" key="4">
    <source>
        <dbReference type="EMBL" id="MCU4752079.1"/>
    </source>
</evidence>
<sequence>MTRTIYFVGAGATAHRHAEALEHLPRGDRPEIAAADPNGETLESFSDVVPDARLYDSSEAMLEEPVHPDDFVIVCAPPFVHHSETLAALESGRHVLCEKPLAVTQPEAVDMVETAKANDRLLGACTCRHYGTPGTRHVTELIADGAIGDPYHVTWVHRSQRGRPGIEYQPASKWFLDRSKSGGGIVMDWGPYDFAALYDLLSPDVVAVRDAWTAQPETGVDPTDLTFDVETHGGASLVYRTGTDEVNVTYERASGTHGEERWVAEIEGTRGSIRWDWTDVDEAEVTLSSDDDGTVTEESTTVSGTEPFGPHQRPLVFFDRRIRGEDAPILTNEDALFTFSTIQAIYDCAASGEPQEVRPHALE</sequence>
<dbReference type="InterPro" id="IPR036291">
    <property type="entry name" value="NAD(P)-bd_dom_sf"/>
</dbReference>
<dbReference type="AlphaFoldDB" id="A0AAP3E7C7"/>
<dbReference type="PANTHER" id="PTHR43818">
    <property type="entry name" value="BCDNA.GH03377"/>
    <property type="match status" value="1"/>
</dbReference>
<accession>A0AAP3E7C7</accession>
<proteinExistence type="predicted"/>
<dbReference type="EMBL" id="JAOPJZ010000005">
    <property type="protein sequence ID" value="MCU4752079.1"/>
    <property type="molecule type" value="Genomic_DNA"/>
</dbReference>
<feature type="compositionally biased region" description="Low complexity" evidence="1">
    <location>
        <begin position="296"/>
        <end position="306"/>
    </location>
</feature>
<dbReference type="InterPro" id="IPR050463">
    <property type="entry name" value="Gfo/Idh/MocA_oxidrdct_glycsds"/>
</dbReference>
<evidence type="ECO:0000259" key="3">
    <source>
        <dbReference type="Pfam" id="PF22725"/>
    </source>
</evidence>
<evidence type="ECO:0000256" key="1">
    <source>
        <dbReference type="SAM" id="MobiDB-lite"/>
    </source>
</evidence>
<organism evidence="4 5">
    <name type="scientific">Natronosalvus hydrolyticus</name>
    <dbReference type="NCBI Taxonomy" id="2979988"/>
    <lineage>
        <taxon>Archaea</taxon>
        <taxon>Methanobacteriati</taxon>
        <taxon>Methanobacteriota</taxon>
        <taxon>Stenosarchaea group</taxon>
        <taxon>Halobacteria</taxon>
        <taxon>Halobacteriales</taxon>
        <taxon>Natrialbaceae</taxon>
        <taxon>Natronosalvus</taxon>
    </lineage>
</organism>
<dbReference type="SUPFAM" id="SSF55347">
    <property type="entry name" value="Glyceraldehyde-3-phosphate dehydrogenase-like, C-terminal domain"/>
    <property type="match status" value="1"/>
</dbReference>
<dbReference type="SUPFAM" id="SSF51735">
    <property type="entry name" value="NAD(P)-binding Rossmann-fold domains"/>
    <property type="match status" value="1"/>
</dbReference>
<reference evidence="4 5" key="1">
    <citation type="submission" date="2022-09" db="EMBL/GenBank/DDBJ databases">
        <title>Enrichment on poylsaccharides allowed isolation of novel metabolic and taxonomic groups of Haloarchaea.</title>
        <authorList>
            <person name="Sorokin D.Y."/>
            <person name="Elcheninov A.G."/>
            <person name="Khizhniak T.V."/>
            <person name="Kolganova T.V."/>
            <person name="Kublanov I.V."/>
        </authorList>
    </citation>
    <scope>NUCLEOTIDE SEQUENCE [LARGE SCALE GENOMIC DNA]</scope>
    <source>
        <strain evidence="4 5">AArc-curdl1</strain>
    </source>
</reference>
<feature type="domain" description="Gfo/Idh/MocA-like oxidoreductase N-terminal" evidence="2">
    <location>
        <begin position="5"/>
        <end position="122"/>
    </location>
</feature>
<protein>
    <submittedName>
        <fullName evidence="4">Gfo/Idh/MocA family oxidoreductase</fullName>
    </submittedName>
</protein>
<dbReference type="RefSeq" id="WP_342808420.1">
    <property type="nucleotide sequence ID" value="NZ_JAOPJZ010000005.1"/>
</dbReference>
<feature type="region of interest" description="Disordered" evidence="1">
    <location>
        <begin position="287"/>
        <end position="310"/>
    </location>
</feature>
<dbReference type="GO" id="GO:0000166">
    <property type="term" value="F:nucleotide binding"/>
    <property type="evidence" value="ECO:0007669"/>
    <property type="project" value="InterPro"/>
</dbReference>
<dbReference type="Proteomes" id="UP001321047">
    <property type="component" value="Unassembled WGS sequence"/>
</dbReference>
<keyword evidence="5" id="KW-1185">Reference proteome</keyword>
<gene>
    <name evidence="4" type="ORF">OB919_08790</name>
</gene>
<dbReference type="InterPro" id="IPR000683">
    <property type="entry name" value="Gfo/Idh/MocA-like_OxRdtase_N"/>
</dbReference>
<evidence type="ECO:0000259" key="2">
    <source>
        <dbReference type="Pfam" id="PF01408"/>
    </source>
</evidence>
<dbReference type="Pfam" id="PF22725">
    <property type="entry name" value="GFO_IDH_MocA_C3"/>
    <property type="match status" value="1"/>
</dbReference>